<gene>
    <name evidence="6" type="ORF">V1479_18215</name>
</gene>
<keyword evidence="3" id="KW-0804">Transcription</keyword>
<dbReference type="PROSITE" id="PS50977">
    <property type="entry name" value="HTH_TETR_2"/>
    <property type="match status" value="1"/>
</dbReference>
<evidence type="ECO:0000259" key="5">
    <source>
        <dbReference type="PROSITE" id="PS50977"/>
    </source>
</evidence>
<feature type="domain" description="HTH tetR-type" evidence="5">
    <location>
        <begin position="6"/>
        <end position="66"/>
    </location>
</feature>
<dbReference type="InterPro" id="IPR050109">
    <property type="entry name" value="HTH-type_TetR-like_transc_reg"/>
</dbReference>
<evidence type="ECO:0000256" key="1">
    <source>
        <dbReference type="ARBA" id="ARBA00023015"/>
    </source>
</evidence>
<keyword evidence="7" id="KW-1185">Reference proteome</keyword>
<keyword evidence="2 4" id="KW-0238">DNA-binding</keyword>
<evidence type="ECO:0000256" key="2">
    <source>
        <dbReference type="ARBA" id="ARBA00023125"/>
    </source>
</evidence>
<dbReference type="InterPro" id="IPR001647">
    <property type="entry name" value="HTH_TetR"/>
</dbReference>
<evidence type="ECO:0000313" key="6">
    <source>
        <dbReference type="EMBL" id="MEX4009252.1"/>
    </source>
</evidence>
<accession>A0ABV3WX46</accession>
<dbReference type="PANTHER" id="PTHR30055:SF234">
    <property type="entry name" value="HTH-TYPE TRANSCRIPTIONAL REGULATOR BETI"/>
    <property type="match status" value="1"/>
</dbReference>
<evidence type="ECO:0000256" key="4">
    <source>
        <dbReference type="PROSITE-ProRule" id="PRU00335"/>
    </source>
</evidence>
<dbReference type="RefSeq" id="WP_368804190.1">
    <property type="nucleotide sequence ID" value="NZ_JAZHFV010000006.1"/>
</dbReference>
<dbReference type="SUPFAM" id="SSF46689">
    <property type="entry name" value="Homeodomain-like"/>
    <property type="match status" value="1"/>
</dbReference>
<dbReference type="InterPro" id="IPR041479">
    <property type="entry name" value="TetR_CgmR_C"/>
</dbReference>
<feature type="DNA-binding region" description="H-T-H motif" evidence="4">
    <location>
        <begin position="29"/>
        <end position="48"/>
    </location>
</feature>
<dbReference type="PRINTS" id="PR00455">
    <property type="entry name" value="HTHTETR"/>
</dbReference>
<proteinExistence type="predicted"/>
<dbReference type="Pfam" id="PF17937">
    <property type="entry name" value="TetR_C_28"/>
    <property type="match status" value="1"/>
</dbReference>
<dbReference type="InterPro" id="IPR009057">
    <property type="entry name" value="Homeodomain-like_sf"/>
</dbReference>
<dbReference type="Gene3D" id="1.10.357.10">
    <property type="entry name" value="Tetracycline Repressor, domain 2"/>
    <property type="match status" value="1"/>
</dbReference>
<keyword evidence="1" id="KW-0805">Transcription regulation</keyword>
<evidence type="ECO:0000256" key="3">
    <source>
        <dbReference type="ARBA" id="ARBA00023163"/>
    </source>
</evidence>
<comment type="caution">
    <text evidence="6">The sequence shown here is derived from an EMBL/GenBank/DDBJ whole genome shotgun (WGS) entry which is preliminary data.</text>
</comment>
<dbReference type="EMBL" id="JAZHFV010000006">
    <property type="protein sequence ID" value="MEX4009252.1"/>
    <property type="molecule type" value="Genomic_DNA"/>
</dbReference>
<protein>
    <submittedName>
        <fullName evidence="6">TetR family transcriptional regulator</fullName>
    </submittedName>
</protein>
<organism evidence="6 7">
    <name type="scientific">Neoaquamicrobium sediminum</name>
    <dbReference type="NCBI Taxonomy" id="1849104"/>
    <lineage>
        <taxon>Bacteria</taxon>
        <taxon>Pseudomonadati</taxon>
        <taxon>Pseudomonadota</taxon>
        <taxon>Alphaproteobacteria</taxon>
        <taxon>Hyphomicrobiales</taxon>
        <taxon>Phyllobacteriaceae</taxon>
        <taxon>Neoaquamicrobium</taxon>
    </lineage>
</organism>
<dbReference type="Pfam" id="PF00440">
    <property type="entry name" value="TetR_N"/>
    <property type="match status" value="1"/>
</dbReference>
<dbReference type="PANTHER" id="PTHR30055">
    <property type="entry name" value="HTH-TYPE TRANSCRIPTIONAL REGULATOR RUTR"/>
    <property type="match status" value="1"/>
</dbReference>
<dbReference type="Proteomes" id="UP001559025">
    <property type="component" value="Unassembled WGS sequence"/>
</dbReference>
<reference evidence="6 7" key="1">
    <citation type="submission" date="2024-01" db="EMBL/GenBank/DDBJ databases">
        <title>New evidence supports the origin of RcGTA from prophage.</title>
        <authorList>
            <person name="Xu Y."/>
            <person name="Liu B."/>
            <person name="Chen F."/>
        </authorList>
    </citation>
    <scope>NUCLEOTIDE SEQUENCE [LARGE SCALE GENOMIC DNA]</scope>
    <source>
        <strain evidence="6 7">CBW1107-2</strain>
    </source>
</reference>
<name>A0ABV3WX46_9HYPH</name>
<sequence>MGRKRTIDRDAILDAAEAIVTEEGAGSLTFDAVARRAGVSKGGVLYCYASKQELVAAMTRRDIDRFLGEVEAKRETLADSAEAGMQAHLAATRDENDALAARAASLMATLAESPGHAEVLRDYYRDRLKLFGRDEQARIAFFAAEGAFLLRGLGLVDLPDTAWRALFDRIERELVVSR</sequence>
<evidence type="ECO:0000313" key="7">
    <source>
        <dbReference type="Proteomes" id="UP001559025"/>
    </source>
</evidence>